<keyword evidence="2" id="KW-1185">Reference proteome</keyword>
<evidence type="ECO:0000313" key="2">
    <source>
        <dbReference type="Proteomes" id="UP001160148"/>
    </source>
</evidence>
<comment type="caution">
    <text evidence="1">The sequence shown here is derived from an EMBL/GenBank/DDBJ whole genome shotgun (WGS) entry which is preliminary data.</text>
</comment>
<dbReference type="EMBL" id="CARXXK010000002">
    <property type="protein sequence ID" value="CAI6359700.1"/>
    <property type="molecule type" value="Genomic_DNA"/>
</dbReference>
<dbReference type="AlphaFoldDB" id="A0AAV0WUF6"/>
<accession>A0AAV0WUF6</accession>
<reference evidence="1 2" key="1">
    <citation type="submission" date="2023-01" db="EMBL/GenBank/DDBJ databases">
        <authorList>
            <person name="Whitehead M."/>
        </authorList>
    </citation>
    <scope>NUCLEOTIDE SEQUENCE [LARGE SCALE GENOMIC DNA]</scope>
</reference>
<evidence type="ECO:0000313" key="1">
    <source>
        <dbReference type="EMBL" id="CAI6359700.1"/>
    </source>
</evidence>
<dbReference type="Proteomes" id="UP001160148">
    <property type="component" value="Unassembled WGS sequence"/>
</dbReference>
<organism evidence="1 2">
    <name type="scientific">Macrosiphum euphorbiae</name>
    <name type="common">potato aphid</name>
    <dbReference type="NCBI Taxonomy" id="13131"/>
    <lineage>
        <taxon>Eukaryota</taxon>
        <taxon>Metazoa</taxon>
        <taxon>Ecdysozoa</taxon>
        <taxon>Arthropoda</taxon>
        <taxon>Hexapoda</taxon>
        <taxon>Insecta</taxon>
        <taxon>Pterygota</taxon>
        <taxon>Neoptera</taxon>
        <taxon>Paraneoptera</taxon>
        <taxon>Hemiptera</taxon>
        <taxon>Sternorrhyncha</taxon>
        <taxon>Aphidomorpha</taxon>
        <taxon>Aphidoidea</taxon>
        <taxon>Aphididae</taxon>
        <taxon>Macrosiphini</taxon>
        <taxon>Macrosiphum</taxon>
    </lineage>
</organism>
<sequence length="78" mass="9483">MKLFYQFLEWALPKFTRFNQYFQTQGVVITDLHEMIVMLYKDIFLCFLKRNYVMQTNLVNTNPMNGQYQLVNNELYLG</sequence>
<protein>
    <submittedName>
        <fullName evidence="1">Uncharacterized protein</fullName>
    </submittedName>
</protein>
<proteinExistence type="predicted"/>
<gene>
    <name evidence="1" type="ORF">MEUPH1_LOCUS15086</name>
</gene>
<name>A0AAV0WUF6_9HEMI</name>